<dbReference type="InterPro" id="IPR058792">
    <property type="entry name" value="Beta-barrel_RND_2"/>
</dbReference>
<dbReference type="Gene3D" id="2.40.420.20">
    <property type="match status" value="1"/>
</dbReference>
<dbReference type="KEGG" id="bsen:DP114_29520"/>
<comment type="similarity">
    <text evidence="1">Belongs to the membrane fusion protein (MFP) (TC 8.A.1) family.</text>
</comment>
<feature type="domain" description="Multidrug resistance protein MdtA-like barrel-sandwich hybrid" evidence="4">
    <location>
        <begin position="109"/>
        <end position="287"/>
    </location>
</feature>
<keyword evidence="7" id="KW-1185">Reference proteome</keyword>
<accession>A0A856MQ17</accession>
<reference evidence="6 7" key="1">
    <citation type="submission" date="2018-06" db="EMBL/GenBank/DDBJ databases">
        <title>Comparative genomics of Brasilonema spp. strains.</title>
        <authorList>
            <person name="Alvarenga D.O."/>
            <person name="Fiore M.F."/>
            <person name="Varani A.M."/>
        </authorList>
    </citation>
    <scope>NUCLEOTIDE SEQUENCE [LARGE SCALE GENOMIC DNA]</scope>
    <source>
        <strain evidence="6 7">CENA114</strain>
    </source>
</reference>
<dbReference type="InterPro" id="IPR006143">
    <property type="entry name" value="RND_pump_MFP"/>
</dbReference>
<dbReference type="AlphaFoldDB" id="A0A856MQ17"/>
<dbReference type="Pfam" id="PF25917">
    <property type="entry name" value="BSH_RND"/>
    <property type="match status" value="1"/>
</dbReference>
<evidence type="ECO:0000256" key="1">
    <source>
        <dbReference type="ARBA" id="ARBA00009477"/>
    </source>
</evidence>
<dbReference type="SUPFAM" id="SSF111369">
    <property type="entry name" value="HlyD-like secretion proteins"/>
    <property type="match status" value="2"/>
</dbReference>
<dbReference type="Proteomes" id="UP000503129">
    <property type="component" value="Chromosome"/>
</dbReference>
<feature type="domain" description="CusB-like beta-barrel" evidence="5">
    <location>
        <begin position="299"/>
        <end position="373"/>
    </location>
</feature>
<evidence type="ECO:0000256" key="2">
    <source>
        <dbReference type="SAM" id="Coils"/>
    </source>
</evidence>
<dbReference type="PANTHER" id="PTHR30469">
    <property type="entry name" value="MULTIDRUG RESISTANCE PROTEIN MDTA"/>
    <property type="match status" value="1"/>
</dbReference>
<dbReference type="InterPro" id="IPR058625">
    <property type="entry name" value="MdtA-like_BSH"/>
</dbReference>
<keyword evidence="2" id="KW-0175">Coiled coil</keyword>
<evidence type="ECO:0000259" key="4">
    <source>
        <dbReference type="Pfam" id="PF25917"/>
    </source>
</evidence>
<sequence length="482" mass="51980">MILEGNQQRKTAHKLTRGNRENTDSFLRQPILKKMQINTTKKIFIASILGVGLLTGGCGSFPNESAEAESQSPRGRQEADSGVPVDASIARTGMLREEPEYTGTTTPFRTVSLRSRVEGQLLALNVDVGDAVKQGQIIAQIDDALLRTAQNQAEAELAALKSEVARTNAQISNARAQVERLRAELVQAQADSQRQQQLLKEGAIAQQVAQQSRTESLTAAQSLRAAQETVRTEQQALAAAQGRVVAQQAVVAEAKERRSYSKLTSPVTGVVLEKITEPGNLLQAGNEVVRLGDFSRVKVVVQLSELELGKIRLGQSVKVRLDAFANQTYTGQVTRISPAADTTARLIPVEVVISNSDRKIGSGLLARVNFETQTQARVIIPETALQGRDGGARTDQQKQNTTASSSSAQSPNSNRQGTVFVVAQTGEKATVTERTVTLGERSDGNVEVLSGLQPGEKFVTRSGKPLKDRSIVRLSILSEQQS</sequence>
<evidence type="ECO:0000313" key="7">
    <source>
        <dbReference type="Proteomes" id="UP000503129"/>
    </source>
</evidence>
<dbReference type="NCBIfam" id="TIGR01730">
    <property type="entry name" value="RND_mfp"/>
    <property type="match status" value="1"/>
</dbReference>
<organism evidence="6 7">
    <name type="scientific">Brasilonema sennae CENA114</name>
    <dbReference type="NCBI Taxonomy" id="415709"/>
    <lineage>
        <taxon>Bacteria</taxon>
        <taxon>Bacillati</taxon>
        <taxon>Cyanobacteriota</taxon>
        <taxon>Cyanophyceae</taxon>
        <taxon>Nostocales</taxon>
        <taxon>Scytonemataceae</taxon>
        <taxon>Brasilonema</taxon>
        <taxon>Bromeliae group (in: Brasilonema)</taxon>
    </lineage>
</organism>
<dbReference type="FunFam" id="2.40.30.170:FF:000010">
    <property type="entry name" value="Efflux RND transporter periplasmic adaptor subunit"/>
    <property type="match status" value="1"/>
</dbReference>
<dbReference type="Gene3D" id="2.40.50.100">
    <property type="match status" value="1"/>
</dbReference>
<gene>
    <name evidence="6" type="ORF">DP114_29520</name>
</gene>
<dbReference type="Pfam" id="PF25954">
    <property type="entry name" value="Beta-barrel_RND_2"/>
    <property type="match status" value="1"/>
</dbReference>
<dbReference type="PANTHER" id="PTHR30469:SF15">
    <property type="entry name" value="HLYD FAMILY OF SECRETION PROTEINS"/>
    <property type="match status" value="1"/>
</dbReference>
<dbReference type="Gene3D" id="2.40.30.170">
    <property type="match status" value="1"/>
</dbReference>
<evidence type="ECO:0000259" key="5">
    <source>
        <dbReference type="Pfam" id="PF25954"/>
    </source>
</evidence>
<feature type="region of interest" description="Disordered" evidence="3">
    <location>
        <begin position="63"/>
        <end position="85"/>
    </location>
</feature>
<proteinExistence type="inferred from homology"/>
<evidence type="ECO:0000256" key="3">
    <source>
        <dbReference type="SAM" id="MobiDB-lite"/>
    </source>
</evidence>
<dbReference type="EMBL" id="CP030118">
    <property type="protein sequence ID" value="QDL11487.1"/>
    <property type="molecule type" value="Genomic_DNA"/>
</dbReference>
<feature type="region of interest" description="Disordered" evidence="3">
    <location>
        <begin position="382"/>
        <end position="416"/>
    </location>
</feature>
<dbReference type="GO" id="GO:1990281">
    <property type="term" value="C:efflux pump complex"/>
    <property type="evidence" value="ECO:0007669"/>
    <property type="project" value="TreeGrafter"/>
</dbReference>
<name>A0A856MQ17_9CYAN</name>
<feature type="compositionally biased region" description="Low complexity" evidence="3">
    <location>
        <begin position="399"/>
        <end position="413"/>
    </location>
</feature>
<feature type="coiled-coil region" evidence="2">
    <location>
        <begin position="150"/>
        <end position="198"/>
    </location>
</feature>
<dbReference type="Gene3D" id="1.10.287.470">
    <property type="entry name" value="Helix hairpin bin"/>
    <property type="match status" value="1"/>
</dbReference>
<evidence type="ECO:0000313" key="6">
    <source>
        <dbReference type="EMBL" id="QDL11487.1"/>
    </source>
</evidence>
<dbReference type="GO" id="GO:0015562">
    <property type="term" value="F:efflux transmembrane transporter activity"/>
    <property type="evidence" value="ECO:0007669"/>
    <property type="project" value="TreeGrafter"/>
</dbReference>
<protein>
    <submittedName>
        <fullName evidence="6">Efflux transporter periplasmic adaptor subunit</fullName>
    </submittedName>
</protein>
<feature type="region of interest" description="Disordered" evidence="3">
    <location>
        <begin position="1"/>
        <end position="22"/>
    </location>
</feature>